<dbReference type="InterPro" id="IPR004322">
    <property type="entry name" value="Plasmid_replicase_bac"/>
</dbReference>
<accession>A0A553UEX5</accession>
<dbReference type="AlphaFoldDB" id="A0A553UEX5"/>
<dbReference type="Proteomes" id="UP000316092">
    <property type="component" value="Unassembled WGS sequence"/>
</dbReference>
<name>A0A553UEX5_9DEIO</name>
<dbReference type="EMBL" id="VKDB01000063">
    <property type="protein sequence ID" value="TSA78773.1"/>
    <property type="molecule type" value="Genomic_DNA"/>
</dbReference>
<feature type="domain" description="Primase C-terminal 1" evidence="1">
    <location>
        <begin position="189"/>
        <end position="252"/>
    </location>
</feature>
<evidence type="ECO:0000313" key="3">
    <source>
        <dbReference type="Proteomes" id="UP000316092"/>
    </source>
</evidence>
<dbReference type="Pfam" id="PF08708">
    <property type="entry name" value="PriCT_1"/>
    <property type="match status" value="1"/>
</dbReference>
<keyword evidence="3" id="KW-1185">Reference proteome</keyword>
<protein>
    <recommendedName>
        <fullName evidence="1">Primase C-terminal 1 domain-containing protein</fullName>
    </recommendedName>
</protein>
<organism evidence="2 3">
    <name type="scientific">Deinococcus detaillensis</name>
    <dbReference type="NCBI Taxonomy" id="2592048"/>
    <lineage>
        <taxon>Bacteria</taxon>
        <taxon>Thermotogati</taxon>
        <taxon>Deinococcota</taxon>
        <taxon>Deinococci</taxon>
        <taxon>Deinococcales</taxon>
        <taxon>Deinococcaceae</taxon>
        <taxon>Deinococcus</taxon>
    </lineage>
</organism>
<comment type="caution">
    <text evidence="2">The sequence shown here is derived from an EMBL/GenBank/DDBJ whole genome shotgun (WGS) entry which is preliminary data.</text>
</comment>
<evidence type="ECO:0000259" key="1">
    <source>
        <dbReference type="Pfam" id="PF08708"/>
    </source>
</evidence>
<dbReference type="OrthoDB" id="32049at2"/>
<dbReference type="Gene3D" id="1.10.340.50">
    <property type="match status" value="1"/>
</dbReference>
<sequence>MSVPMYINKTQGTPQNPLDLFIDRLAIKPMCSDDPKRFGTHQEFRHIALKRRMIQPNNPYERQCIVIDHDSSEAGAAWIDAGAPPPNFMMVNPVNGHAHYTYLLDKPVMIWGEGFRGRKTPWDFYQDIAARLTAMLGGDTRYNQNLVKNPLHSDWCTRTLRTNPYSLTELAELLPGIEVIKPQVVHGEGRNQTLFDNLRKWAYLAAPTARKQNSPTWQLDVEQKAYALNGFDEPLPTNEVKSVAKSVAWYAWENAYRFAASALGGMKRSKVQREDREEMSKEEAYQRMADGGRLGAERNQERVRSLISKAVFALSNTANRLTQQVIATFAGVSLSSVKRHRDLMTSANLQSTTTTEVHPDLTLFETSSGSESPSLPISERICIAAQILRETSSPSTQKWIAAVANCCVRTVQRHRQALNEDAYHHLTRPDVPTLRLARPNAA</sequence>
<reference evidence="2 3" key="1">
    <citation type="submission" date="2019-07" db="EMBL/GenBank/DDBJ databases">
        <title>Deinococcus detaillus sp. nov., isolated from humus soil in Antarctica.</title>
        <authorList>
            <person name="Zhang K."/>
        </authorList>
    </citation>
    <scope>NUCLEOTIDE SEQUENCE [LARGE SCALE GENOMIC DNA]</scope>
    <source>
        <strain evidence="2 3">H1</strain>
    </source>
</reference>
<evidence type="ECO:0000313" key="2">
    <source>
        <dbReference type="EMBL" id="TSA78773.1"/>
    </source>
</evidence>
<dbReference type="InterPro" id="IPR014820">
    <property type="entry name" value="PriCT_1"/>
</dbReference>
<gene>
    <name evidence="2" type="ORF">FNU79_18715</name>
</gene>
<dbReference type="Pfam" id="PF03090">
    <property type="entry name" value="Replicase"/>
    <property type="match status" value="1"/>
</dbReference>
<proteinExistence type="predicted"/>